<name>A0A420ZBL5_UNCK3</name>
<accession>A0A420ZBL5</accession>
<dbReference type="AlphaFoldDB" id="A0A420ZBL5"/>
<gene>
    <name evidence="1" type="ORF">DRH29_04210</name>
</gene>
<sequence length="75" mass="8601">MKIKNNRLSRWLANKITAGMLDCDNYWDSEIAADIKNFVLLSKAKYMAFLAKYGFYSQAVQLSLFDELQGKNGTK</sequence>
<organism evidence="1 2">
    <name type="scientific">candidate division Kazan bacterium</name>
    <dbReference type="NCBI Taxonomy" id="2202143"/>
    <lineage>
        <taxon>Bacteria</taxon>
        <taxon>Bacteria division Kazan-3B-28</taxon>
    </lineage>
</organism>
<protein>
    <submittedName>
        <fullName evidence="1">Uncharacterized protein</fullName>
    </submittedName>
</protein>
<dbReference type="EMBL" id="QMNG01000041">
    <property type="protein sequence ID" value="RLC36618.1"/>
    <property type="molecule type" value="Genomic_DNA"/>
</dbReference>
<dbReference type="Proteomes" id="UP000281261">
    <property type="component" value="Unassembled WGS sequence"/>
</dbReference>
<comment type="caution">
    <text evidence="1">The sequence shown here is derived from an EMBL/GenBank/DDBJ whole genome shotgun (WGS) entry which is preliminary data.</text>
</comment>
<evidence type="ECO:0000313" key="2">
    <source>
        <dbReference type="Proteomes" id="UP000281261"/>
    </source>
</evidence>
<evidence type="ECO:0000313" key="1">
    <source>
        <dbReference type="EMBL" id="RLC36618.1"/>
    </source>
</evidence>
<proteinExistence type="predicted"/>
<reference evidence="1 2" key="1">
    <citation type="submission" date="2018-06" db="EMBL/GenBank/DDBJ databases">
        <title>Extensive metabolic versatility and redundancy in microbially diverse, dynamic hydrothermal sediments.</title>
        <authorList>
            <person name="Dombrowski N."/>
            <person name="Teske A."/>
            <person name="Baker B.J."/>
        </authorList>
    </citation>
    <scope>NUCLEOTIDE SEQUENCE [LARGE SCALE GENOMIC DNA]</scope>
    <source>
        <strain evidence="1">B79_G16</strain>
    </source>
</reference>